<reference evidence="2 3" key="1">
    <citation type="submission" date="2024-05" db="EMBL/GenBank/DDBJ databases">
        <title>Halomonas sp. SSM6 16S ribosomal RNA gene Genome sequencing and assembly.</title>
        <authorList>
            <person name="Yook S."/>
        </authorList>
    </citation>
    <scope>NUCLEOTIDE SEQUENCE [LARGE SCALE GENOMIC DNA]</scope>
    <source>
        <strain evidence="2 3">SSM6</strain>
    </source>
</reference>
<evidence type="ECO:0000313" key="2">
    <source>
        <dbReference type="EMBL" id="MEQ6918022.1"/>
    </source>
</evidence>
<dbReference type="RefSeq" id="WP_349762284.1">
    <property type="nucleotide sequence ID" value="NZ_JBEGCJ010000004.1"/>
</dbReference>
<keyword evidence="3" id="KW-1185">Reference proteome</keyword>
<feature type="compositionally biased region" description="Low complexity" evidence="1">
    <location>
        <begin position="219"/>
        <end position="235"/>
    </location>
</feature>
<sequence length="281" mass="30565">MSLRDLLRRRQAVGATPAPCPPSSQGAEKAEENQPSYSGSTSSLATAKGGVRLATENAANDPEPPGPEADIDLILENLSADFTGAPLHEIDHDLAGVIRRAMLPMGRRARAELEAVIDDELTAGGREQVLALLQQRIKAQPPSTWLAWIEQECPLVDGDVEFIDTALTRLEPREQAARRYVDVWQAAAEAEAEAHRKPNVGRQAANQTLLPASSRPMVTSSTRQPVTTTTTTPSLPAGVRMAWTIRVGDKRLMLAGRPYTREEAQQSVQARWPEADVEVVE</sequence>
<accession>A0ABV1NG58</accession>
<protein>
    <submittedName>
        <fullName evidence="2">Uncharacterized protein</fullName>
    </submittedName>
</protein>
<organism evidence="2 3">
    <name type="scientific">Halomonas aquatica</name>
    <dbReference type="NCBI Taxonomy" id="3151123"/>
    <lineage>
        <taxon>Bacteria</taxon>
        <taxon>Pseudomonadati</taxon>
        <taxon>Pseudomonadota</taxon>
        <taxon>Gammaproteobacteria</taxon>
        <taxon>Oceanospirillales</taxon>
        <taxon>Halomonadaceae</taxon>
        <taxon>Halomonas</taxon>
    </lineage>
</organism>
<dbReference type="EMBL" id="JBEGCJ010000004">
    <property type="protein sequence ID" value="MEQ6918022.1"/>
    <property type="molecule type" value="Genomic_DNA"/>
</dbReference>
<evidence type="ECO:0000256" key="1">
    <source>
        <dbReference type="SAM" id="MobiDB-lite"/>
    </source>
</evidence>
<gene>
    <name evidence="2" type="ORF">ABE960_10850</name>
</gene>
<feature type="region of interest" description="Disordered" evidence="1">
    <location>
        <begin position="1"/>
        <end position="70"/>
    </location>
</feature>
<proteinExistence type="predicted"/>
<evidence type="ECO:0000313" key="3">
    <source>
        <dbReference type="Proteomes" id="UP001442468"/>
    </source>
</evidence>
<feature type="region of interest" description="Disordered" evidence="1">
    <location>
        <begin position="214"/>
        <end position="235"/>
    </location>
</feature>
<dbReference type="Proteomes" id="UP001442468">
    <property type="component" value="Unassembled WGS sequence"/>
</dbReference>
<name>A0ABV1NG58_9GAMM</name>
<feature type="compositionally biased region" description="Polar residues" evidence="1">
    <location>
        <begin position="33"/>
        <end position="45"/>
    </location>
</feature>
<comment type="caution">
    <text evidence="2">The sequence shown here is derived from an EMBL/GenBank/DDBJ whole genome shotgun (WGS) entry which is preliminary data.</text>
</comment>